<evidence type="ECO:0000313" key="8">
    <source>
        <dbReference type="Proteomes" id="UP000184295"/>
    </source>
</evidence>
<dbReference type="InterPro" id="IPR006094">
    <property type="entry name" value="Oxid_FAD_bind_N"/>
</dbReference>
<dbReference type="SUPFAM" id="SSF55103">
    <property type="entry name" value="FAD-linked oxidases, C-terminal domain"/>
    <property type="match status" value="1"/>
</dbReference>
<dbReference type="Pfam" id="PF01565">
    <property type="entry name" value="FAD_binding_4"/>
    <property type="match status" value="1"/>
</dbReference>
<proteinExistence type="inferred from homology"/>
<dbReference type="InterPro" id="IPR036318">
    <property type="entry name" value="FAD-bd_PCMH-like_sf"/>
</dbReference>
<feature type="domain" description="FAD-binding PCMH-type" evidence="6">
    <location>
        <begin position="37"/>
        <end position="217"/>
    </location>
</feature>
<gene>
    <name evidence="7" type="ORF">SAMN02745225_01655</name>
</gene>
<evidence type="ECO:0000256" key="3">
    <source>
        <dbReference type="ARBA" id="ARBA00022630"/>
    </source>
</evidence>
<dbReference type="OrthoDB" id="9770306at2"/>
<dbReference type="Gene3D" id="1.10.45.10">
    <property type="entry name" value="Vanillyl-alcohol Oxidase, Chain A, domain 4"/>
    <property type="match status" value="1"/>
</dbReference>
<keyword evidence="4" id="KW-0274">FAD</keyword>
<dbReference type="PANTHER" id="PTHR42934">
    <property type="entry name" value="GLYCOLATE OXIDASE SUBUNIT GLCD"/>
    <property type="match status" value="1"/>
</dbReference>
<organism evidence="7 8">
    <name type="scientific">Ferrithrix thermotolerans DSM 19514</name>
    <dbReference type="NCBI Taxonomy" id="1121881"/>
    <lineage>
        <taxon>Bacteria</taxon>
        <taxon>Bacillati</taxon>
        <taxon>Actinomycetota</taxon>
        <taxon>Acidimicrobiia</taxon>
        <taxon>Acidimicrobiales</taxon>
        <taxon>Acidimicrobiaceae</taxon>
        <taxon>Ferrithrix</taxon>
    </lineage>
</organism>
<dbReference type="Pfam" id="PF02913">
    <property type="entry name" value="FAD-oxidase_C"/>
    <property type="match status" value="1"/>
</dbReference>
<evidence type="ECO:0000256" key="2">
    <source>
        <dbReference type="ARBA" id="ARBA00008000"/>
    </source>
</evidence>
<keyword evidence="5" id="KW-0560">Oxidoreductase</keyword>
<dbReference type="InterPro" id="IPR004113">
    <property type="entry name" value="FAD-bd_oxidored_4_C"/>
</dbReference>
<evidence type="ECO:0000256" key="4">
    <source>
        <dbReference type="ARBA" id="ARBA00022827"/>
    </source>
</evidence>
<dbReference type="FunFam" id="3.30.70.2740:FF:000001">
    <property type="entry name" value="D-lactate dehydrogenase mitochondrial"/>
    <property type="match status" value="1"/>
</dbReference>
<dbReference type="SUPFAM" id="SSF56176">
    <property type="entry name" value="FAD-binding/transporter-associated domain-like"/>
    <property type="match status" value="1"/>
</dbReference>
<dbReference type="STRING" id="1121881.SAMN02745225_01655"/>
<dbReference type="PANTHER" id="PTHR42934:SF2">
    <property type="entry name" value="GLYCOLATE OXIDASE SUBUNIT GLCD"/>
    <property type="match status" value="1"/>
</dbReference>
<reference evidence="8" key="1">
    <citation type="submission" date="2016-11" db="EMBL/GenBank/DDBJ databases">
        <authorList>
            <person name="Varghese N."/>
            <person name="Submissions S."/>
        </authorList>
    </citation>
    <scope>NUCLEOTIDE SEQUENCE [LARGE SCALE GENOMIC DNA]</scope>
    <source>
        <strain evidence="8">DSM 19514</strain>
    </source>
</reference>
<name>A0A1M4WFL7_9ACTN</name>
<evidence type="ECO:0000313" key="7">
    <source>
        <dbReference type="EMBL" id="SHE79985.1"/>
    </source>
</evidence>
<keyword evidence="8" id="KW-1185">Reference proteome</keyword>
<dbReference type="Gene3D" id="3.30.70.2740">
    <property type="match status" value="1"/>
</dbReference>
<dbReference type="InterPro" id="IPR016169">
    <property type="entry name" value="FAD-bd_PCMH_sub2"/>
</dbReference>
<evidence type="ECO:0000259" key="6">
    <source>
        <dbReference type="PROSITE" id="PS51387"/>
    </source>
</evidence>
<protein>
    <submittedName>
        <fullName evidence="7">Glycolate oxidase</fullName>
    </submittedName>
</protein>
<accession>A0A1M4WFL7</accession>
<dbReference type="EMBL" id="FQUL01000025">
    <property type="protein sequence ID" value="SHE79985.1"/>
    <property type="molecule type" value="Genomic_DNA"/>
</dbReference>
<dbReference type="Gene3D" id="3.30.465.10">
    <property type="match status" value="1"/>
</dbReference>
<keyword evidence="3" id="KW-0285">Flavoprotein</keyword>
<dbReference type="InterPro" id="IPR051914">
    <property type="entry name" value="FAD-linked_OxidoTrans_Type4"/>
</dbReference>
<comment type="cofactor">
    <cofactor evidence="1">
        <name>FAD</name>
        <dbReference type="ChEBI" id="CHEBI:57692"/>
    </cofactor>
</comment>
<comment type="similarity">
    <text evidence="2">Belongs to the FAD-binding oxidoreductase/transferase type 4 family.</text>
</comment>
<dbReference type="InterPro" id="IPR016164">
    <property type="entry name" value="FAD-linked_Oxase-like_C"/>
</dbReference>
<dbReference type="Proteomes" id="UP000184295">
    <property type="component" value="Unassembled WGS sequence"/>
</dbReference>
<dbReference type="AlphaFoldDB" id="A0A1M4WFL7"/>
<dbReference type="InterPro" id="IPR016166">
    <property type="entry name" value="FAD-bd_PCMH"/>
</dbReference>
<evidence type="ECO:0000256" key="1">
    <source>
        <dbReference type="ARBA" id="ARBA00001974"/>
    </source>
</evidence>
<dbReference type="RefSeq" id="WP_072791276.1">
    <property type="nucleotide sequence ID" value="NZ_FQUL01000025.1"/>
</dbReference>
<evidence type="ECO:0000256" key="5">
    <source>
        <dbReference type="ARBA" id="ARBA00023002"/>
    </source>
</evidence>
<dbReference type="GO" id="GO:0071949">
    <property type="term" value="F:FAD binding"/>
    <property type="evidence" value="ECO:0007669"/>
    <property type="project" value="InterPro"/>
</dbReference>
<dbReference type="GO" id="GO:0016491">
    <property type="term" value="F:oxidoreductase activity"/>
    <property type="evidence" value="ECO:0007669"/>
    <property type="project" value="UniProtKB-KW"/>
</dbReference>
<dbReference type="PROSITE" id="PS51387">
    <property type="entry name" value="FAD_PCMH"/>
    <property type="match status" value="1"/>
</dbReference>
<sequence>MNSDIFVDRLRDAVGSERVIVDPDIMNSYRADRTTTVQGEMPRVVITPSSTAQIARAVKLANEFEVPVIPQGALSGLAGGADPISGSLVINVAKMDRILDIDPVNLLATVEPGVINKTLKDAVAKEGFFYPPDPGSYTFCSIGGNVSTNAGGLCCVKYGVTADYVSELEIVSPTGEIMTLGRRTKKSSAGYRLAQLFVGSEGTLGVLTKATMRLRHAPAPVAGTVVASFSILEEMGDALREIASKLSPSLLEVMDQETVRAINAWKNLGIDEEAEAVIVAQSDVKGGEGAEELKLIEAICAQSGSGEIYRTEDPDEADALLEARRLALTALERLGPAILDDVGVPVSRIGEMISEIAKIAKKWQITVGTFGHGGDGNLHPTLVLPSRDQEVIEIADRCFADIVAAALSMGGTISGEHGIGLIKRDFMKDQYGTEEIEWMRRIKAALDPKWLFNPNKVVFDRLMP</sequence>
<dbReference type="FunFam" id="1.10.45.10:FF:000001">
    <property type="entry name" value="D-lactate dehydrogenase mitochondrial"/>
    <property type="match status" value="1"/>
</dbReference>
<dbReference type="InterPro" id="IPR016171">
    <property type="entry name" value="Vanillyl_alc_oxidase_C-sub2"/>
</dbReference>